<proteinExistence type="predicted"/>
<dbReference type="Proteomes" id="UP001215280">
    <property type="component" value="Unassembled WGS sequence"/>
</dbReference>
<dbReference type="EMBL" id="JARJLG010000083">
    <property type="protein sequence ID" value="KAJ7750128.1"/>
    <property type="molecule type" value="Genomic_DNA"/>
</dbReference>
<dbReference type="Pfam" id="PF18803">
    <property type="entry name" value="CxC2"/>
    <property type="match status" value="1"/>
</dbReference>
<feature type="domain" description="CxC2-like cysteine cluster KDZ transposase-associated" evidence="2">
    <location>
        <begin position="68"/>
        <end position="176"/>
    </location>
</feature>
<sequence>MLHLEGRGDHADFPLCHACRQVDGDHRCSSCLGGGALFCSGCIVEAHRLLPFHKIEHWTGLLFEPISLKALGLQIQLGHWHGVERICPVPTPATEDDFVIIDVHGVHTVGPDYCGCGRGGPRTVQLFCAGLCAATTTNSKTAATFTVLRQYHLLSFESKCSAWDFYQALARQTDNVHHKRDKDRYHEFLLMTKEWRNCRMLKRSRRAHDPGGIDETEAGACVLLCSACPHPGKNLLPGWENAPDNKQFLYALFLTIDANFRLKRKDVSSKEKDPGLCKGWAFYCEVTKYMTHVKKHWAQKQDVRALQLPLQQRSHCVAHDAVDKPDREARGTASSGVGAVDCTRHNMKRPSAVGDLQLGERYINMDYMFFASIASSDLMRFFVSYDIACKWHIHIWKRLAAYANETLMINGTKKFMTFLAPEQGWANANPLTGHTKEMGPGARRDTLDDHWNDWNWKKIIVLGEKTETAVPEMVKAQEVLVDMENSLLPEVVTEFTEMVLAWEANEENPNPFEMQRKDEHVAKVRVELAKEVATRAAERREKEGEVQGDMHITELIGMGLQLEDQQRVLAFDVAATGLHPADGQRRTMLERTSKLCRKIFAWIELQTKFFPTLQNVRDAEDEARAQAAETQAIPGVTASGIKLEVPVDAEVQMHEYRLRVGQAQELLHDVRRLLLVWIHTYKGKDTHWRGVHENMRSGHKIAALNDQTTRAAAQYCVARKALETLGPLVKRNEWQLTLLELAEDDVRGLPQLRFGDPERQKKRSKKKKAKKMPKVVERPLSWIWINQGEKWEPGDKAVLNEAVQIEWAKTRACAMRWIEEVGLLEEEMCRTVELHCWWACWWRDQVGQKGLLEGPQLEGETAYALRQAALRDTMADECISEWKDLPQLIWRGRAGLMPGQGDREGEEEEPIPGLPWREVRGT</sequence>
<name>A0AAD7IV92_9AGAR</name>
<evidence type="ECO:0000256" key="1">
    <source>
        <dbReference type="SAM" id="MobiDB-lite"/>
    </source>
</evidence>
<evidence type="ECO:0000313" key="4">
    <source>
        <dbReference type="Proteomes" id="UP001215280"/>
    </source>
</evidence>
<accession>A0AAD7IV92</accession>
<dbReference type="AlphaFoldDB" id="A0AAD7IV92"/>
<protein>
    <recommendedName>
        <fullName evidence="2">CxC2-like cysteine cluster KDZ transposase-associated domain-containing protein</fullName>
    </recommendedName>
</protein>
<comment type="caution">
    <text evidence="3">The sequence shown here is derived from an EMBL/GenBank/DDBJ whole genome shotgun (WGS) entry which is preliminary data.</text>
</comment>
<feature type="region of interest" description="Disordered" evidence="1">
    <location>
        <begin position="896"/>
        <end position="922"/>
    </location>
</feature>
<evidence type="ECO:0000259" key="2">
    <source>
        <dbReference type="Pfam" id="PF18803"/>
    </source>
</evidence>
<dbReference type="InterPro" id="IPR041457">
    <property type="entry name" value="CxC2_KDZ-assoc"/>
</dbReference>
<keyword evidence="4" id="KW-1185">Reference proteome</keyword>
<dbReference type="InterPro" id="IPR040521">
    <property type="entry name" value="KDZ"/>
</dbReference>
<organism evidence="3 4">
    <name type="scientific">Mycena maculata</name>
    <dbReference type="NCBI Taxonomy" id="230809"/>
    <lineage>
        <taxon>Eukaryota</taxon>
        <taxon>Fungi</taxon>
        <taxon>Dikarya</taxon>
        <taxon>Basidiomycota</taxon>
        <taxon>Agaricomycotina</taxon>
        <taxon>Agaricomycetes</taxon>
        <taxon>Agaricomycetidae</taxon>
        <taxon>Agaricales</taxon>
        <taxon>Marasmiineae</taxon>
        <taxon>Mycenaceae</taxon>
        <taxon>Mycena</taxon>
    </lineage>
</organism>
<reference evidence="3" key="1">
    <citation type="submission" date="2023-03" db="EMBL/GenBank/DDBJ databases">
        <title>Massive genome expansion in bonnet fungi (Mycena s.s.) driven by repeated elements and novel gene families across ecological guilds.</title>
        <authorList>
            <consortium name="Lawrence Berkeley National Laboratory"/>
            <person name="Harder C.B."/>
            <person name="Miyauchi S."/>
            <person name="Viragh M."/>
            <person name="Kuo A."/>
            <person name="Thoen E."/>
            <person name="Andreopoulos B."/>
            <person name="Lu D."/>
            <person name="Skrede I."/>
            <person name="Drula E."/>
            <person name="Henrissat B."/>
            <person name="Morin E."/>
            <person name="Kohler A."/>
            <person name="Barry K."/>
            <person name="LaButti K."/>
            <person name="Morin E."/>
            <person name="Salamov A."/>
            <person name="Lipzen A."/>
            <person name="Mereny Z."/>
            <person name="Hegedus B."/>
            <person name="Baldrian P."/>
            <person name="Stursova M."/>
            <person name="Weitz H."/>
            <person name="Taylor A."/>
            <person name="Grigoriev I.V."/>
            <person name="Nagy L.G."/>
            <person name="Martin F."/>
            <person name="Kauserud H."/>
        </authorList>
    </citation>
    <scope>NUCLEOTIDE SEQUENCE</scope>
    <source>
        <strain evidence="3">CBHHK188m</strain>
    </source>
</reference>
<gene>
    <name evidence="3" type="ORF">DFH07DRAFT_869155</name>
</gene>
<evidence type="ECO:0000313" key="3">
    <source>
        <dbReference type="EMBL" id="KAJ7750128.1"/>
    </source>
</evidence>
<dbReference type="Pfam" id="PF18758">
    <property type="entry name" value="KDZ"/>
    <property type="match status" value="2"/>
</dbReference>